<evidence type="ECO:0000256" key="1">
    <source>
        <dbReference type="SAM" id="MobiDB-lite"/>
    </source>
</evidence>
<sequence>MATIWEKVGKVLDGFGLLEKLLHEKPAEDALRNEFGHLRLQFHTEDKGDAGVIFTTFTRTDGTVRILSNLNGYWKRGSDSDDWVSVAHIKDPLRDNDPHTLFEVVTGDGFIALRNLGNKKFCKRLSADGESDCLSASDENISQCARLMVEEPVDKCEIYDEKYHLEEARIYNKQIINVATDYSTNDTNKEMKAKFSFVKKIEVASKWETSASSKQGTDAKISFGTGGEKPPIIVGGEVTFSYESSSSHAKGTSETNTEETTVTQEYDIPSKTTIAAKLIGMRACCDVPYSYKKRVRLTTGKEVTSTHHDGIYTVANNYNFGIVFTDNKEEVEKLQARRRRLLVDGRIDDFSSTLVKQRMNDEEIMNQTILTNSRKNPTGALFSRSSELHSKLWWSVYPESLALCFL</sequence>
<dbReference type="InterPro" id="IPR053237">
    <property type="entry name" value="Natterin_C"/>
</dbReference>
<evidence type="ECO:0000313" key="2">
    <source>
        <dbReference type="EnsemblPlants" id="EMT07682"/>
    </source>
</evidence>
<proteinExistence type="predicted"/>
<dbReference type="CDD" id="cd20216">
    <property type="entry name" value="PFM_HFR-2-like"/>
    <property type="match status" value="1"/>
</dbReference>
<name>M8AT81_AEGTA</name>
<accession>M8AT81</accession>
<dbReference type="PANTHER" id="PTHR39244:SF5">
    <property type="entry name" value="NATTERIN-3-LIKE"/>
    <property type="match status" value="1"/>
</dbReference>
<feature type="region of interest" description="Disordered" evidence="1">
    <location>
        <begin position="245"/>
        <end position="264"/>
    </location>
</feature>
<dbReference type="PANTHER" id="PTHR39244">
    <property type="entry name" value="NATTERIN-4"/>
    <property type="match status" value="1"/>
</dbReference>
<reference evidence="2" key="1">
    <citation type="submission" date="2015-06" db="UniProtKB">
        <authorList>
            <consortium name="EnsemblPlants"/>
        </authorList>
    </citation>
    <scope>IDENTIFICATION</scope>
</reference>
<dbReference type="SUPFAM" id="SSF50382">
    <property type="entry name" value="Agglutinin"/>
    <property type="match status" value="1"/>
</dbReference>
<dbReference type="InterPro" id="IPR036242">
    <property type="entry name" value="Agglutinin_dom_sf"/>
</dbReference>
<dbReference type="Gene3D" id="2.80.10.50">
    <property type="match status" value="1"/>
</dbReference>
<dbReference type="Gene3D" id="2.170.15.10">
    <property type="entry name" value="Proaerolysin, chain A, domain 3"/>
    <property type="match status" value="1"/>
</dbReference>
<organism evidence="2">
    <name type="scientific">Aegilops tauschii</name>
    <name type="common">Tausch's goatgrass</name>
    <name type="synonym">Aegilops squarrosa</name>
    <dbReference type="NCBI Taxonomy" id="37682"/>
    <lineage>
        <taxon>Eukaryota</taxon>
        <taxon>Viridiplantae</taxon>
        <taxon>Streptophyta</taxon>
        <taxon>Embryophyta</taxon>
        <taxon>Tracheophyta</taxon>
        <taxon>Spermatophyta</taxon>
        <taxon>Magnoliopsida</taxon>
        <taxon>Liliopsida</taxon>
        <taxon>Poales</taxon>
        <taxon>Poaceae</taxon>
        <taxon>BOP clade</taxon>
        <taxon>Pooideae</taxon>
        <taxon>Triticodae</taxon>
        <taxon>Triticeae</taxon>
        <taxon>Triticinae</taxon>
        <taxon>Aegilops</taxon>
    </lineage>
</organism>
<feature type="compositionally biased region" description="Low complexity" evidence="1">
    <location>
        <begin position="252"/>
        <end position="264"/>
    </location>
</feature>
<protein>
    <submittedName>
        <fullName evidence="2">Uncharacterized protein</fullName>
    </submittedName>
</protein>
<dbReference type="SMART" id="SM00791">
    <property type="entry name" value="Agglutinin"/>
    <property type="match status" value="1"/>
</dbReference>
<dbReference type="AlphaFoldDB" id="M8AT81"/>
<dbReference type="InterPro" id="IPR008998">
    <property type="entry name" value="Agglutinin"/>
</dbReference>
<dbReference type="EnsemblPlants" id="EMT07682">
    <property type="protein sequence ID" value="EMT07682"/>
    <property type="gene ID" value="F775_10282"/>
</dbReference>
<dbReference type="SUPFAM" id="SSF56973">
    <property type="entry name" value="Aerolisin/ETX pore-forming domain"/>
    <property type="match status" value="1"/>
</dbReference>